<dbReference type="InterPro" id="IPR011990">
    <property type="entry name" value="TPR-like_helical_dom_sf"/>
</dbReference>
<name>A0ABP9GNC1_9FLAO</name>
<accession>A0ABP9GNC1</accession>
<evidence type="ECO:0000256" key="1">
    <source>
        <dbReference type="SAM" id="SignalP"/>
    </source>
</evidence>
<feature type="chain" id="PRO_5047481598" evidence="1">
    <location>
        <begin position="25"/>
        <end position="508"/>
    </location>
</feature>
<gene>
    <name evidence="2" type="ORF">GCM10023314_22570</name>
</gene>
<proteinExistence type="predicted"/>
<dbReference type="InterPro" id="IPR041662">
    <property type="entry name" value="SusD-like_2"/>
</dbReference>
<comment type="caution">
    <text evidence="2">The sequence shown here is derived from an EMBL/GenBank/DDBJ whole genome shotgun (WGS) entry which is preliminary data.</text>
</comment>
<organism evidence="2 3">
    <name type="scientific">Algibacter agarivorans</name>
    <dbReference type="NCBI Taxonomy" id="1109741"/>
    <lineage>
        <taxon>Bacteria</taxon>
        <taxon>Pseudomonadati</taxon>
        <taxon>Bacteroidota</taxon>
        <taxon>Flavobacteriia</taxon>
        <taxon>Flavobacteriales</taxon>
        <taxon>Flavobacteriaceae</taxon>
        <taxon>Algibacter</taxon>
    </lineage>
</organism>
<evidence type="ECO:0000313" key="3">
    <source>
        <dbReference type="Proteomes" id="UP001501302"/>
    </source>
</evidence>
<protein>
    <submittedName>
        <fullName evidence="2">SusD/RagB family nutrient-binding outer membrane lipoprotein</fullName>
    </submittedName>
</protein>
<evidence type="ECO:0000313" key="2">
    <source>
        <dbReference type="EMBL" id="GAA4948764.1"/>
    </source>
</evidence>
<dbReference type="Pfam" id="PF12771">
    <property type="entry name" value="SusD-like_2"/>
    <property type="match status" value="1"/>
</dbReference>
<keyword evidence="3" id="KW-1185">Reference proteome</keyword>
<dbReference type="Gene3D" id="1.25.40.390">
    <property type="match status" value="1"/>
</dbReference>
<reference evidence="3" key="1">
    <citation type="journal article" date="2019" name="Int. J. Syst. Evol. Microbiol.">
        <title>The Global Catalogue of Microorganisms (GCM) 10K type strain sequencing project: providing services to taxonomists for standard genome sequencing and annotation.</title>
        <authorList>
            <consortium name="The Broad Institute Genomics Platform"/>
            <consortium name="The Broad Institute Genome Sequencing Center for Infectious Disease"/>
            <person name="Wu L."/>
            <person name="Ma J."/>
        </authorList>
    </citation>
    <scope>NUCLEOTIDE SEQUENCE [LARGE SCALE GENOMIC DNA]</scope>
    <source>
        <strain evidence="3">JCM 18285</strain>
    </source>
</reference>
<dbReference type="SUPFAM" id="SSF48452">
    <property type="entry name" value="TPR-like"/>
    <property type="match status" value="1"/>
</dbReference>
<dbReference type="EMBL" id="BAABJJ010000034">
    <property type="protein sequence ID" value="GAA4948764.1"/>
    <property type="molecule type" value="Genomic_DNA"/>
</dbReference>
<keyword evidence="1" id="KW-0732">Signal</keyword>
<dbReference type="Proteomes" id="UP001501302">
    <property type="component" value="Unassembled WGS sequence"/>
</dbReference>
<sequence length="508" mass="56781">MKKYILKFILAFLTVLSFSCESYLDVNQDPNVLSDTDQPKILLPNAQVGLAHTMMGYDIGFGGGFWTQYWTQSYTASQFKDLCEFEEESFNDAYVEFSAVVLNDLKRMQTLSGDLPENQGYAYIAEALSIFTWQVMTDLWGDIPYSEALQGNEGITAPKFDASEDIYADLETRINALLAIDVSELTQIDAKFDFIYEGDLNAWEKFANSLKLKLMMRQSETSNYSNSTALSFISSASFIDASAKISGAIWEDDKEGKRHPMREFQEGGANTLSINVIGCKSFIDYLNVNSDPRIDALFTAPSGGHLGAFFGDFDSKKDSDEDGTLDEDEDYSEALFAGDTDLIIMSDWEVNFFIAEVYARASDLVNAKTYYEMGVTASLAQNGFSATDIITTGYATWVDGTTEANLKQIAMQKWVANANYQHLESFVERNRTKYPALNPIDIKLDRNDAFLNFPLGDLTNSVNGRDKTNAKLPSSPVYPADVMGRNINAPSQKPDLLQKVWWDKKVGN</sequence>
<feature type="signal peptide" evidence="1">
    <location>
        <begin position="1"/>
        <end position="24"/>
    </location>
</feature>
<keyword evidence="2" id="KW-0449">Lipoprotein</keyword>
<dbReference type="RefSeq" id="WP_345192185.1">
    <property type="nucleotide sequence ID" value="NZ_BAABJJ010000034.1"/>
</dbReference>
<dbReference type="PROSITE" id="PS51257">
    <property type="entry name" value="PROKAR_LIPOPROTEIN"/>
    <property type="match status" value="1"/>
</dbReference>